<dbReference type="InterPro" id="IPR007700">
    <property type="entry name" value="DUF668"/>
</dbReference>
<organism evidence="2 3">
    <name type="scientific">Juglans regia</name>
    <name type="common">English walnut</name>
    <dbReference type="NCBI Taxonomy" id="51240"/>
    <lineage>
        <taxon>Eukaryota</taxon>
        <taxon>Viridiplantae</taxon>
        <taxon>Streptophyta</taxon>
        <taxon>Embryophyta</taxon>
        <taxon>Tracheophyta</taxon>
        <taxon>Spermatophyta</taxon>
        <taxon>Magnoliopsida</taxon>
        <taxon>eudicotyledons</taxon>
        <taxon>Gunneridae</taxon>
        <taxon>Pentapetalae</taxon>
        <taxon>rosids</taxon>
        <taxon>fabids</taxon>
        <taxon>Fagales</taxon>
        <taxon>Juglandaceae</taxon>
        <taxon>Juglans</taxon>
    </lineage>
</organism>
<accession>A0A2I4DEP4</accession>
<dbReference type="Gramene" id="Jr08_08710_p1">
    <property type="protein sequence ID" value="cds.Jr08_08710_p1"/>
    <property type="gene ID" value="Jr08_08710"/>
</dbReference>
<proteinExistence type="predicted"/>
<keyword evidence="2" id="KW-1185">Reference proteome</keyword>
<evidence type="ECO:0000256" key="1">
    <source>
        <dbReference type="SAM" id="MobiDB-lite"/>
    </source>
</evidence>
<dbReference type="GeneID" id="108979395"/>
<dbReference type="InterPro" id="IPR021864">
    <property type="entry name" value="DUF3475"/>
</dbReference>
<dbReference type="Proteomes" id="UP000235220">
    <property type="component" value="Chromosome 8"/>
</dbReference>
<evidence type="ECO:0000313" key="2">
    <source>
        <dbReference type="Proteomes" id="UP000235220"/>
    </source>
</evidence>
<feature type="compositionally biased region" description="Low complexity" evidence="1">
    <location>
        <begin position="29"/>
        <end position="43"/>
    </location>
</feature>
<dbReference type="Pfam" id="PF11961">
    <property type="entry name" value="DUF3475"/>
    <property type="match status" value="1"/>
</dbReference>
<reference evidence="3" key="1">
    <citation type="submission" date="2025-08" db="UniProtKB">
        <authorList>
            <consortium name="RefSeq"/>
        </authorList>
    </citation>
    <scope>IDENTIFICATION</scope>
    <source>
        <tissue evidence="3">Leaves</tissue>
    </source>
</reference>
<protein>
    <submittedName>
        <fullName evidence="3">Protein PSK SIMULATOR 2-like</fullName>
    </submittedName>
</protein>
<gene>
    <name evidence="3" type="primary">LOC108979395</name>
</gene>
<dbReference type="AlphaFoldDB" id="A0A2I4DEP4"/>
<dbReference type="KEGG" id="jre:108979395"/>
<dbReference type="GO" id="GO:0045927">
    <property type="term" value="P:positive regulation of growth"/>
    <property type="evidence" value="ECO:0007669"/>
    <property type="project" value="InterPro"/>
</dbReference>
<dbReference type="RefSeq" id="XP_018805620.2">
    <property type="nucleotide sequence ID" value="XM_018950075.2"/>
</dbReference>
<evidence type="ECO:0000313" key="3">
    <source>
        <dbReference type="RefSeq" id="XP_018805620.2"/>
    </source>
</evidence>
<dbReference type="PANTHER" id="PTHR31730:SF18">
    <property type="entry name" value="PROTEIN PSK SIMULATOR 2"/>
    <property type="match status" value="1"/>
</dbReference>
<feature type="region of interest" description="Disordered" evidence="1">
    <location>
        <begin position="12"/>
        <end position="49"/>
    </location>
</feature>
<dbReference type="Pfam" id="PF05003">
    <property type="entry name" value="DUF668"/>
    <property type="match status" value="1"/>
</dbReference>
<sequence length="462" mass="52559">MGAACSGGVAKCNDKVAGKTTGKPVLTEASAPTSPTSTTATPPWSKPKQPIWAGQSFKKRLGSGKKISILAFEVANTIAKGANLLQSLSEENIQVLRKEILHSGVQQLVSTDTKELLSFATADTRLEYEVFLREVIRFGDLCKDIQWHNLGPYFSKLDSDGPSRKQLKVDADKTIRELTMLSWHTSELYHEMNAYKRFEEDYRRQLKEMESLNLPRQGDYLTAFDSELKEQRKLVRSLKKKSLWSRNFEEIVKKLSDVGTCIHKAIWEAFGNNGITLISMEHSKGSPRLGETGLALHYANIISKINIIATRPSSHAPNLRDQLYRALPTSVKMALRSRNLYPNERLSIIQVKHEVEKILKWLVPLARNTIKAQRFGWVGEWARTSNEFNKKSSTAINNPICIQTLYYADKEKTDEYILKLVTLLYRVISLTRHRDHAFRPLPLQSPNRTALDFTPRWSISYP</sequence>
<dbReference type="InterPro" id="IPR045021">
    <property type="entry name" value="PSI1/2/3"/>
</dbReference>
<dbReference type="PANTHER" id="PTHR31730">
    <property type="entry name" value="OS01G0873900 PROTEIN"/>
    <property type="match status" value="1"/>
</dbReference>
<dbReference type="STRING" id="51240.A0A2I4DEP4"/>
<name>A0A2I4DEP4_JUGRE</name>
<dbReference type="OrthoDB" id="2020544at2759"/>